<dbReference type="STRING" id="1642818.AWE51_11120"/>
<proteinExistence type="predicted"/>
<dbReference type="RefSeq" id="WP_066316838.1">
    <property type="nucleotide sequence ID" value="NZ_CANLSS010000012.1"/>
</dbReference>
<dbReference type="EMBL" id="LQRT01000035">
    <property type="protein sequence ID" value="KZS39102.1"/>
    <property type="molecule type" value="Genomic_DNA"/>
</dbReference>
<evidence type="ECO:0000256" key="1">
    <source>
        <dbReference type="SAM" id="Phobius"/>
    </source>
</evidence>
<dbReference type="AlphaFoldDB" id="A0A162YFI7"/>
<protein>
    <recommendedName>
        <fullName evidence="4">Cytochrome oxidase complex assembly protein 1</fullName>
    </recommendedName>
</protein>
<dbReference type="OrthoDB" id="1178263at2"/>
<keyword evidence="1" id="KW-0812">Transmembrane</keyword>
<dbReference type="Proteomes" id="UP000076715">
    <property type="component" value="Unassembled WGS sequence"/>
</dbReference>
<accession>A0A162YFI7</accession>
<keyword evidence="3" id="KW-1185">Reference proteome</keyword>
<reference evidence="2 3" key="1">
    <citation type="submission" date="2016-01" db="EMBL/GenBank/DDBJ databases">
        <title>The draft genome sequence of Aquimarina sp. RZW4-3-2.</title>
        <authorList>
            <person name="Wang Y."/>
        </authorList>
    </citation>
    <scope>NUCLEOTIDE SEQUENCE [LARGE SCALE GENOMIC DNA]</scope>
    <source>
        <strain evidence="2 3">RZW4-3-2</strain>
    </source>
</reference>
<gene>
    <name evidence="2" type="ORF">AWE51_11120</name>
</gene>
<keyword evidence="1" id="KW-1133">Transmembrane helix</keyword>
<organism evidence="2 3">
    <name type="scientific">Aquimarina aggregata</name>
    <dbReference type="NCBI Taxonomy" id="1642818"/>
    <lineage>
        <taxon>Bacteria</taxon>
        <taxon>Pseudomonadati</taxon>
        <taxon>Bacteroidota</taxon>
        <taxon>Flavobacteriia</taxon>
        <taxon>Flavobacteriales</taxon>
        <taxon>Flavobacteriaceae</taxon>
        <taxon>Aquimarina</taxon>
    </lineage>
</organism>
<feature type="transmembrane region" description="Helical" evidence="1">
    <location>
        <begin position="17"/>
        <end position="40"/>
    </location>
</feature>
<evidence type="ECO:0000313" key="3">
    <source>
        <dbReference type="Proteomes" id="UP000076715"/>
    </source>
</evidence>
<evidence type="ECO:0008006" key="4">
    <source>
        <dbReference type="Google" id="ProtNLM"/>
    </source>
</evidence>
<evidence type="ECO:0000313" key="2">
    <source>
        <dbReference type="EMBL" id="KZS39102.1"/>
    </source>
</evidence>
<keyword evidence="1" id="KW-0472">Membrane</keyword>
<dbReference type="InterPro" id="IPR014807">
    <property type="entry name" value="Coa1"/>
</dbReference>
<sequence length="151" mass="17551">MNEVSYKKNWWNRNWKWVLPLLLVTIFTSTFFVMTGNAAFRYGSVFIQPNLIEHALEKARKNDQVINKLGVLYPHDFFRLLEGDVAYSNDTTKVAITVGIRGPKGKGKLDIIAYRNGQEWKYEKIVVRIKKPKKISIMILEQAQSLIHPNQ</sequence>
<dbReference type="Pfam" id="PF08695">
    <property type="entry name" value="Coa1"/>
    <property type="match status" value="1"/>
</dbReference>
<comment type="caution">
    <text evidence="2">The sequence shown here is derived from an EMBL/GenBank/DDBJ whole genome shotgun (WGS) entry which is preliminary data.</text>
</comment>
<name>A0A162YFI7_9FLAO</name>